<proteinExistence type="predicted"/>
<accession>A0A8D9HZW2</accession>
<sequence length="110" mass="12873">MLSALFWSQYYYSFKNHKPIVELYIRLEIIGEGTKVKVEQKIDPSIYVGSFNKRCLTYQVSTRAQQMERLLVNMLISTISNLKDSKQRDNKGKNMSLSLMNLLPICEKYV</sequence>
<reference evidence="1 2" key="1">
    <citation type="submission" date="2021-07" db="EMBL/GenBank/DDBJ databases">
        <authorList>
            <consortium name="Genoscope - CEA"/>
            <person name="William W."/>
        </authorList>
    </citation>
    <scope>NUCLEOTIDE SEQUENCE [LARGE SCALE GENOMIC DNA]</scope>
</reference>
<dbReference type="EMBL" id="LS974620">
    <property type="protein sequence ID" value="CAG7906664.1"/>
    <property type="molecule type" value="Genomic_DNA"/>
</dbReference>
<gene>
    <name evidence="1" type="ORF">BRAPAZ1V2_A04P15650.2</name>
</gene>
<organism evidence="1 2">
    <name type="scientific">Brassica campestris</name>
    <name type="common">Field mustard</name>
    <dbReference type="NCBI Taxonomy" id="3711"/>
    <lineage>
        <taxon>Eukaryota</taxon>
        <taxon>Viridiplantae</taxon>
        <taxon>Streptophyta</taxon>
        <taxon>Embryophyta</taxon>
        <taxon>Tracheophyta</taxon>
        <taxon>Spermatophyta</taxon>
        <taxon>Magnoliopsida</taxon>
        <taxon>eudicotyledons</taxon>
        <taxon>Gunneridae</taxon>
        <taxon>Pentapetalae</taxon>
        <taxon>rosids</taxon>
        <taxon>malvids</taxon>
        <taxon>Brassicales</taxon>
        <taxon>Brassicaceae</taxon>
        <taxon>Brassiceae</taxon>
        <taxon>Brassica</taxon>
    </lineage>
</organism>
<evidence type="ECO:0000313" key="1">
    <source>
        <dbReference type="EMBL" id="CAG7906664.1"/>
    </source>
</evidence>
<evidence type="ECO:0000313" key="2">
    <source>
        <dbReference type="Proteomes" id="UP000694005"/>
    </source>
</evidence>
<dbReference type="AlphaFoldDB" id="A0A8D9HZW2"/>
<protein>
    <submittedName>
        <fullName evidence="1">Uncharacterized protein</fullName>
    </submittedName>
</protein>
<dbReference type="Gramene" id="A04p15650.2_BraZ1">
    <property type="protein sequence ID" value="A04p15650.2_BraZ1.CDS"/>
    <property type="gene ID" value="A04g15650.2_BraZ1"/>
</dbReference>
<name>A0A8D9HZW2_BRACM</name>
<dbReference type="Proteomes" id="UP000694005">
    <property type="component" value="Chromosome A04"/>
</dbReference>